<reference evidence="2 3" key="1">
    <citation type="journal article" date="2014" name="Genome Announc.">
        <title>Draft Genome Sequence of the Iron-Oxidizing, Acidophilic, and Halotolerant 'Thiobacillus prosperus' Type Strain DSM 5130.</title>
        <authorList>
            <person name="Ossandon F.J."/>
            <person name="Cardenas J.P."/>
            <person name="Corbett M."/>
            <person name="Quatrini R."/>
            <person name="Holmes D.S."/>
            <person name="Watkin E."/>
        </authorList>
    </citation>
    <scope>NUCLEOTIDE SEQUENCE [LARGE SCALE GENOMIC DNA]</scope>
    <source>
        <strain evidence="2 3">DSM 5130</strain>
    </source>
</reference>
<comment type="caution">
    <text evidence="2">The sequence shown here is derived from an EMBL/GenBank/DDBJ whole genome shotgun (WGS) entry which is preliminary data.</text>
</comment>
<proteinExistence type="predicted"/>
<evidence type="ECO:0000259" key="1">
    <source>
        <dbReference type="Pfam" id="PF03625"/>
    </source>
</evidence>
<dbReference type="Pfam" id="PF03625">
    <property type="entry name" value="DUF302"/>
    <property type="match status" value="1"/>
</dbReference>
<dbReference type="SUPFAM" id="SSF103247">
    <property type="entry name" value="TT1751-like"/>
    <property type="match status" value="1"/>
</dbReference>
<keyword evidence="3" id="KW-1185">Reference proteome</keyword>
<dbReference type="Gene3D" id="3.30.310.70">
    <property type="entry name" value="TT1751-like domain"/>
    <property type="match status" value="1"/>
</dbReference>
<accession>A0A1A6C6N8</accession>
<dbReference type="CDD" id="cd14797">
    <property type="entry name" value="DUF302"/>
    <property type="match status" value="1"/>
</dbReference>
<dbReference type="InterPro" id="IPR005180">
    <property type="entry name" value="DUF302"/>
</dbReference>
<protein>
    <recommendedName>
        <fullName evidence="1">DUF302 domain-containing protein</fullName>
    </recommendedName>
</protein>
<dbReference type="OrthoDB" id="9783833at2"/>
<feature type="domain" description="DUF302" evidence="1">
    <location>
        <begin position="76"/>
        <end position="138"/>
    </location>
</feature>
<dbReference type="RefSeq" id="WP_161489939.1">
    <property type="nucleotide sequence ID" value="NZ_JQSG02000002.1"/>
</dbReference>
<sequence>MPGNFSPVKWGAFLISLLVVGLLGAEPAFAEKVTHIDIPATVVKLPLAKGVTPSEAIQSMKLRANFLNFKLVAHQDLSAQLKAMGVKHVRMLDIYQFCKPTVAYEMVSFNMAYAAYLPCRIAVVQGKHGHYWLTMLNPKLLLSRKMPPALKRSADSVIAGLMKIIKAGADGAL</sequence>
<evidence type="ECO:0000313" key="2">
    <source>
        <dbReference type="EMBL" id="OBS10210.1"/>
    </source>
</evidence>
<organism evidence="2 3">
    <name type="scientific">Acidihalobacter prosperus</name>
    <dbReference type="NCBI Taxonomy" id="160660"/>
    <lineage>
        <taxon>Bacteria</taxon>
        <taxon>Pseudomonadati</taxon>
        <taxon>Pseudomonadota</taxon>
        <taxon>Gammaproteobacteria</taxon>
        <taxon>Chromatiales</taxon>
        <taxon>Ectothiorhodospiraceae</taxon>
        <taxon>Acidihalobacter</taxon>
    </lineage>
</organism>
<dbReference type="InterPro" id="IPR035923">
    <property type="entry name" value="TT1751-like_sf"/>
</dbReference>
<dbReference type="EMBL" id="JQSG02000002">
    <property type="protein sequence ID" value="OBS10210.1"/>
    <property type="molecule type" value="Genomic_DNA"/>
</dbReference>
<dbReference type="Proteomes" id="UP000029273">
    <property type="component" value="Unassembled WGS sequence"/>
</dbReference>
<evidence type="ECO:0000313" key="3">
    <source>
        <dbReference type="Proteomes" id="UP000029273"/>
    </source>
</evidence>
<dbReference type="AlphaFoldDB" id="A0A1A6C6N8"/>
<gene>
    <name evidence="2" type="ORF">Thpro_021260</name>
</gene>
<name>A0A1A6C6N8_9GAMM</name>
<dbReference type="STRING" id="160660.BJI67_03930"/>